<dbReference type="EMBL" id="PUHY01000001">
    <property type="protein sequence ID" value="PQO40501.1"/>
    <property type="molecule type" value="Genomic_DNA"/>
</dbReference>
<dbReference type="PROSITE" id="PS00101">
    <property type="entry name" value="HEXAPEP_TRANSFERASES"/>
    <property type="match status" value="2"/>
</dbReference>
<organism evidence="9 10">
    <name type="scientific">Blastopirellula marina</name>
    <dbReference type="NCBI Taxonomy" id="124"/>
    <lineage>
        <taxon>Bacteria</taxon>
        <taxon>Pseudomonadati</taxon>
        <taxon>Planctomycetota</taxon>
        <taxon>Planctomycetia</taxon>
        <taxon>Pirellulales</taxon>
        <taxon>Pirellulaceae</taxon>
        <taxon>Blastopirellula</taxon>
    </lineage>
</organism>
<keyword evidence="5" id="KW-0677">Repeat</keyword>
<dbReference type="AlphaFoldDB" id="A0A2S8G895"/>
<keyword evidence="1" id="KW-0963">Cytoplasm</keyword>
<dbReference type="PIRSF" id="PIRSF000456">
    <property type="entry name" value="UDP-GlcNAc_acltr"/>
    <property type="match status" value="1"/>
</dbReference>
<evidence type="ECO:0000256" key="2">
    <source>
        <dbReference type="ARBA" id="ARBA00022516"/>
    </source>
</evidence>
<evidence type="ECO:0000256" key="3">
    <source>
        <dbReference type="ARBA" id="ARBA00022556"/>
    </source>
</evidence>
<evidence type="ECO:0000256" key="7">
    <source>
        <dbReference type="ARBA" id="ARBA00023315"/>
    </source>
</evidence>
<dbReference type="Pfam" id="PF13720">
    <property type="entry name" value="Acetyltransf_11"/>
    <property type="match status" value="1"/>
</dbReference>
<gene>
    <name evidence="9" type="ORF">C5Y83_00780</name>
</gene>
<dbReference type="GO" id="GO:0016020">
    <property type="term" value="C:membrane"/>
    <property type="evidence" value="ECO:0007669"/>
    <property type="project" value="GOC"/>
</dbReference>
<dbReference type="InterPro" id="IPR037157">
    <property type="entry name" value="Acetyltransf_C_sf"/>
</dbReference>
<evidence type="ECO:0000259" key="8">
    <source>
        <dbReference type="Pfam" id="PF13720"/>
    </source>
</evidence>
<keyword evidence="7 9" id="KW-0012">Acyltransferase</keyword>
<feature type="domain" description="UDP N-acetylglucosamine O-acyltransferase C-terminal" evidence="8">
    <location>
        <begin position="192"/>
        <end position="270"/>
    </location>
</feature>
<dbReference type="SUPFAM" id="SSF51161">
    <property type="entry name" value="Trimeric LpxA-like enzymes"/>
    <property type="match status" value="1"/>
</dbReference>
<name>A0A2S8G895_9BACT</name>
<evidence type="ECO:0000313" key="9">
    <source>
        <dbReference type="EMBL" id="PQO40501.1"/>
    </source>
</evidence>
<evidence type="ECO:0000256" key="4">
    <source>
        <dbReference type="ARBA" id="ARBA00022679"/>
    </source>
</evidence>
<keyword evidence="2" id="KW-0444">Lipid biosynthesis</keyword>
<dbReference type="Gene3D" id="2.160.10.10">
    <property type="entry name" value="Hexapeptide repeat proteins"/>
    <property type="match status" value="1"/>
</dbReference>
<evidence type="ECO:0000256" key="1">
    <source>
        <dbReference type="ARBA" id="ARBA00022490"/>
    </source>
</evidence>
<protein>
    <submittedName>
        <fullName evidence="9">Acyl-ACP--UDP-N-acetylglucosamine O-acyltransferase</fullName>
    </submittedName>
</protein>
<dbReference type="Proteomes" id="UP000238322">
    <property type="component" value="Unassembled WGS sequence"/>
</dbReference>
<evidence type="ECO:0000256" key="5">
    <source>
        <dbReference type="ARBA" id="ARBA00022737"/>
    </source>
</evidence>
<dbReference type="InterPro" id="IPR011004">
    <property type="entry name" value="Trimer_LpxA-like_sf"/>
</dbReference>
<dbReference type="InterPro" id="IPR018357">
    <property type="entry name" value="Hexapep_transf_CS"/>
</dbReference>
<dbReference type="PANTHER" id="PTHR43480">
    <property type="entry name" value="ACYL-[ACYL-CARRIER-PROTEIN]--UDP-N-ACETYLGLUCOSAMINE O-ACYLTRANSFERASE"/>
    <property type="match status" value="1"/>
</dbReference>
<comment type="caution">
    <text evidence="9">The sequence shown here is derived from an EMBL/GenBank/DDBJ whole genome shotgun (WGS) entry which is preliminary data.</text>
</comment>
<dbReference type="InterPro" id="IPR029098">
    <property type="entry name" value="Acetyltransf_C"/>
</dbReference>
<evidence type="ECO:0000313" key="10">
    <source>
        <dbReference type="Proteomes" id="UP000238322"/>
    </source>
</evidence>
<dbReference type="OrthoDB" id="9807278at2"/>
<keyword evidence="3" id="KW-0441">Lipid A biosynthesis</keyword>
<dbReference type="RefSeq" id="WP_105327737.1">
    <property type="nucleotide sequence ID" value="NZ_PUHY01000001.1"/>
</dbReference>
<dbReference type="GO" id="GO:0009245">
    <property type="term" value="P:lipid A biosynthetic process"/>
    <property type="evidence" value="ECO:0007669"/>
    <property type="project" value="UniProtKB-KW"/>
</dbReference>
<keyword evidence="4 9" id="KW-0808">Transferase</keyword>
<sequence>MPLTHDTFISPSAQIANDVVIGEGCRIDSDVILGPGTHLADGVKLEPGVRIGENNDIGVGTVIKYGTQLGSDNRVAEYCVLGGPPLVSGPMASQGRLSIGDRNVIREFATIQVGTGVDGITCIGDENFIMPNVQIGHDSRIGNQATLTNKVSLCGHVTIEDQVVLGLGVTIHQHCRVGRLAMVGATAYVSRDIIPFVLVDGRSGGIVGLNKTGLKRRDFSQLVISELKKAYRVIFREALLREEIINRLKTSLCPEVQEMLAFLTNTNRGIEQARK</sequence>
<accession>A0A2S8G895</accession>
<dbReference type="InterPro" id="IPR010137">
    <property type="entry name" value="Lipid_A_LpxA"/>
</dbReference>
<reference evidence="9 10" key="1">
    <citation type="submission" date="2018-02" db="EMBL/GenBank/DDBJ databases">
        <title>Comparative genomes isolates from brazilian mangrove.</title>
        <authorList>
            <person name="Araujo J.E."/>
            <person name="Taketani R.G."/>
            <person name="Silva M.C.P."/>
            <person name="Loureco M.V."/>
            <person name="Andreote F.D."/>
        </authorList>
    </citation>
    <scope>NUCLEOTIDE SEQUENCE [LARGE SCALE GENOMIC DNA]</scope>
    <source>
        <strain evidence="9 10">Hex-1 MGV</strain>
    </source>
</reference>
<evidence type="ECO:0000256" key="6">
    <source>
        <dbReference type="ARBA" id="ARBA00023098"/>
    </source>
</evidence>
<proteinExistence type="predicted"/>
<dbReference type="GO" id="GO:0008780">
    <property type="term" value="F:acyl-[acyl-carrier-protein]-UDP-N-acetylglucosamine O-acyltransferase activity"/>
    <property type="evidence" value="ECO:0007669"/>
    <property type="project" value="InterPro"/>
</dbReference>
<dbReference type="PANTHER" id="PTHR43480:SF1">
    <property type="entry name" value="ACYL-[ACYL-CARRIER-PROTEIN]--UDP-N-ACETYLGLUCOSAMINE O-ACYLTRANSFERASE, MITOCHONDRIAL-RELATED"/>
    <property type="match status" value="1"/>
</dbReference>
<dbReference type="NCBIfam" id="NF003657">
    <property type="entry name" value="PRK05289.1"/>
    <property type="match status" value="1"/>
</dbReference>
<dbReference type="Gene3D" id="1.20.1180.10">
    <property type="entry name" value="Udp N-acetylglucosamine O-acyltransferase, C-terminal domain"/>
    <property type="match status" value="1"/>
</dbReference>
<keyword evidence="6" id="KW-0443">Lipid metabolism</keyword>